<gene>
    <name evidence="2" type="ORF">Asi02nite_67170</name>
</gene>
<keyword evidence="1" id="KW-0732">Signal</keyword>
<accession>A0ABQ4D0Y3</accession>
<name>A0ABQ4D0Y3_9ACTN</name>
<sequence>MLELAATAVRALASVAALFTCMANTATAQVPPLVKWAYRIHYARMITAVTNELCAWPTQPRGDSWRATRRLAAEAMVQDVFRTLRTEVEDGRGPSSAQLGLWLMKRTRRKTTEFLSREWQRNADQLGPPASRAA</sequence>
<keyword evidence="3" id="KW-1185">Reference proteome</keyword>
<evidence type="ECO:0000313" key="2">
    <source>
        <dbReference type="EMBL" id="GIF77199.1"/>
    </source>
</evidence>
<feature type="chain" id="PRO_5047164827" description="Secreted protein" evidence="1">
    <location>
        <begin position="29"/>
        <end position="134"/>
    </location>
</feature>
<evidence type="ECO:0000313" key="3">
    <source>
        <dbReference type="Proteomes" id="UP000604117"/>
    </source>
</evidence>
<proteinExistence type="predicted"/>
<organism evidence="2 3">
    <name type="scientific">Asanoa siamensis</name>
    <dbReference type="NCBI Taxonomy" id="926357"/>
    <lineage>
        <taxon>Bacteria</taxon>
        <taxon>Bacillati</taxon>
        <taxon>Actinomycetota</taxon>
        <taxon>Actinomycetes</taxon>
        <taxon>Micromonosporales</taxon>
        <taxon>Micromonosporaceae</taxon>
        <taxon>Asanoa</taxon>
    </lineage>
</organism>
<dbReference type="Proteomes" id="UP000604117">
    <property type="component" value="Unassembled WGS sequence"/>
</dbReference>
<evidence type="ECO:0000256" key="1">
    <source>
        <dbReference type="SAM" id="SignalP"/>
    </source>
</evidence>
<evidence type="ECO:0008006" key="4">
    <source>
        <dbReference type="Google" id="ProtNLM"/>
    </source>
</evidence>
<feature type="signal peptide" evidence="1">
    <location>
        <begin position="1"/>
        <end position="28"/>
    </location>
</feature>
<comment type="caution">
    <text evidence="2">The sequence shown here is derived from an EMBL/GenBank/DDBJ whole genome shotgun (WGS) entry which is preliminary data.</text>
</comment>
<reference evidence="2 3" key="1">
    <citation type="submission" date="2021-01" db="EMBL/GenBank/DDBJ databases">
        <title>Whole genome shotgun sequence of Asanoa siamensis NBRC 107932.</title>
        <authorList>
            <person name="Komaki H."/>
            <person name="Tamura T."/>
        </authorList>
    </citation>
    <scope>NUCLEOTIDE SEQUENCE [LARGE SCALE GENOMIC DNA]</scope>
    <source>
        <strain evidence="2 3">NBRC 107932</strain>
    </source>
</reference>
<protein>
    <recommendedName>
        <fullName evidence="4">Secreted protein</fullName>
    </recommendedName>
</protein>
<dbReference type="EMBL" id="BONE01000082">
    <property type="protein sequence ID" value="GIF77199.1"/>
    <property type="molecule type" value="Genomic_DNA"/>
</dbReference>